<keyword evidence="4" id="KW-1134">Transmembrane beta strand</keyword>
<evidence type="ECO:0000256" key="6">
    <source>
        <dbReference type="ARBA" id="ARBA00023136"/>
    </source>
</evidence>
<dbReference type="SUPFAM" id="SSF56954">
    <property type="entry name" value="Outer membrane efflux proteins (OEP)"/>
    <property type="match status" value="1"/>
</dbReference>
<keyword evidence="6" id="KW-0472">Membrane</keyword>
<dbReference type="GO" id="GO:1990281">
    <property type="term" value="C:efflux pump complex"/>
    <property type="evidence" value="ECO:0007669"/>
    <property type="project" value="TreeGrafter"/>
</dbReference>
<dbReference type="GO" id="GO:0015288">
    <property type="term" value="F:porin activity"/>
    <property type="evidence" value="ECO:0007669"/>
    <property type="project" value="TreeGrafter"/>
</dbReference>
<proteinExistence type="inferred from homology"/>
<name>D1PYS2_9BACT</name>
<evidence type="ECO:0000256" key="1">
    <source>
        <dbReference type="ARBA" id="ARBA00004442"/>
    </source>
</evidence>
<keyword evidence="10" id="KW-1185">Reference proteome</keyword>
<sequence length="435" mass="48217">MLVGLPVVSEAKQWTLQQCIEYALSNNISLRKTSIKRLSALEDVKLSQAALLPSLSASTSQNVTYSPWPETGSYKIAGDKVQASVDKAYYNGSYVVSGSWTVWNGGRNRNQVKANKLVADQAALDSAITANSIQEQIAQLYVQILYSKEAVNVNKQTLETSMKNEERGREFVNVGSMSKADLAQLTAQRAQDEYALVQAESNLRDYKRQLKKLLQITDQEEFDVIVPLATDDMALQAIPGVTVVYENALNSRPEIRNAMLGIKSSDLNIKIAKALKLPTVAANVGVGTNTTSMNNNAWGAQLKNNFGVNGGLSVSVPIFDNRQTKTAVNKALLSKQEFELDLKEQQTTLYSTIENYWLQALNNQEKFRSAKISAHSAQVSYELLSEQFRLNLKNTIELMNGKDALMKAQQAELQAKYLAILNIDLLKFYQNGTLK</sequence>
<comment type="subcellular location">
    <subcellularLocation>
        <location evidence="1">Cell outer membrane</location>
    </subcellularLocation>
</comment>
<keyword evidence="3" id="KW-0813">Transport</keyword>
<reference evidence="9 10" key="1">
    <citation type="submission" date="2009-10" db="EMBL/GenBank/DDBJ databases">
        <authorList>
            <person name="Qin X."/>
            <person name="Bachman B."/>
            <person name="Battles P."/>
            <person name="Bell A."/>
            <person name="Bess C."/>
            <person name="Bickham C."/>
            <person name="Chaboub L."/>
            <person name="Chen D."/>
            <person name="Coyle M."/>
            <person name="Deiros D.R."/>
            <person name="Dinh H."/>
            <person name="Forbes L."/>
            <person name="Fowler G."/>
            <person name="Francisco L."/>
            <person name="Fu Q."/>
            <person name="Gubbala S."/>
            <person name="Hale W."/>
            <person name="Han Y."/>
            <person name="Hemphill L."/>
            <person name="Highlander S.K."/>
            <person name="Hirani K."/>
            <person name="Hogues M."/>
            <person name="Jackson L."/>
            <person name="Jakkamsetti A."/>
            <person name="Javaid M."/>
            <person name="Jiang H."/>
            <person name="Korchina V."/>
            <person name="Kovar C."/>
            <person name="Lara F."/>
            <person name="Lee S."/>
            <person name="Mata R."/>
            <person name="Mathew T."/>
            <person name="Moen C."/>
            <person name="Morales K."/>
            <person name="Munidasa M."/>
            <person name="Nazareth L."/>
            <person name="Ngo R."/>
            <person name="Nguyen L."/>
            <person name="Okwuonu G."/>
            <person name="Ongeri F."/>
            <person name="Patil S."/>
            <person name="Petrosino J."/>
            <person name="Pham C."/>
            <person name="Pham P."/>
            <person name="Pu L.-L."/>
            <person name="Puazo M."/>
            <person name="Raj R."/>
            <person name="Reid J."/>
            <person name="Rouhana J."/>
            <person name="Saada N."/>
            <person name="Shang Y."/>
            <person name="Simmons D."/>
            <person name="Thornton R."/>
            <person name="Warren J."/>
            <person name="Weissenberger G."/>
            <person name="Zhang J."/>
            <person name="Zhang L."/>
            <person name="Zhou C."/>
            <person name="Zhu D."/>
            <person name="Muzny D."/>
            <person name="Worley K."/>
            <person name="Gibbs R."/>
        </authorList>
    </citation>
    <scope>NUCLEOTIDE SEQUENCE [LARGE SCALE GENOMIC DNA]</scope>
    <source>
        <strain evidence="9 10">DSM 17361</strain>
    </source>
</reference>
<evidence type="ECO:0000256" key="7">
    <source>
        <dbReference type="ARBA" id="ARBA00023237"/>
    </source>
</evidence>
<dbReference type="PANTHER" id="PTHR30026:SF20">
    <property type="entry name" value="OUTER MEMBRANE PROTEIN TOLC"/>
    <property type="match status" value="1"/>
</dbReference>
<keyword evidence="7" id="KW-0998">Cell outer membrane</keyword>
<dbReference type="GO" id="GO:0009279">
    <property type="term" value="C:cell outer membrane"/>
    <property type="evidence" value="ECO:0007669"/>
    <property type="project" value="UniProtKB-SubCell"/>
</dbReference>
<evidence type="ECO:0000256" key="4">
    <source>
        <dbReference type="ARBA" id="ARBA00022452"/>
    </source>
</evidence>
<dbReference type="PANTHER" id="PTHR30026">
    <property type="entry name" value="OUTER MEMBRANE PROTEIN TOLC"/>
    <property type="match status" value="1"/>
</dbReference>
<evidence type="ECO:0000256" key="3">
    <source>
        <dbReference type="ARBA" id="ARBA00022448"/>
    </source>
</evidence>
<evidence type="ECO:0000313" key="10">
    <source>
        <dbReference type="Proteomes" id="UP000003160"/>
    </source>
</evidence>
<dbReference type="HOGENOM" id="CLU_012817_11_0_10"/>
<dbReference type="InterPro" id="IPR003423">
    <property type="entry name" value="OMP_efflux"/>
</dbReference>
<evidence type="ECO:0000256" key="2">
    <source>
        <dbReference type="ARBA" id="ARBA00007613"/>
    </source>
</evidence>
<dbReference type="Proteomes" id="UP000003160">
    <property type="component" value="Unassembled WGS sequence"/>
</dbReference>
<keyword evidence="8" id="KW-0175">Coiled coil</keyword>
<dbReference type="InterPro" id="IPR051906">
    <property type="entry name" value="TolC-like"/>
</dbReference>
<dbReference type="eggNOG" id="COG1538">
    <property type="taxonomic scope" value="Bacteria"/>
</dbReference>
<evidence type="ECO:0000256" key="5">
    <source>
        <dbReference type="ARBA" id="ARBA00022692"/>
    </source>
</evidence>
<evidence type="ECO:0000313" key="9">
    <source>
        <dbReference type="EMBL" id="EFA43511.1"/>
    </source>
</evidence>
<comment type="similarity">
    <text evidence="2">Belongs to the outer membrane factor (OMF) (TC 1.B.17) family.</text>
</comment>
<feature type="coiled-coil region" evidence="8">
    <location>
        <begin position="180"/>
        <end position="216"/>
    </location>
</feature>
<keyword evidence="5" id="KW-0812">Transmembrane</keyword>
<organism evidence="9 10">
    <name type="scientific">Hallella bergensis DSM 17361</name>
    <dbReference type="NCBI Taxonomy" id="585502"/>
    <lineage>
        <taxon>Bacteria</taxon>
        <taxon>Pseudomonadati</taxon>
        <taxon>Bacteroidota</taxon>
        <taxon>Bacteroidia</taxon>
        <taxon>Bacteroidales</taxon>
        <taxon>Prevotellaceae</taxon>
        <taxon>Hallella</taxon>
    </lineage>
</organism>
<evidence type="ECO:0000256" key="8">
    <source>
        <dbReference type="SAM" id="Coils"/>
    </source>
</evidence>
<dbReference type="Gene3D" id="1.20.1600.10">
    <property type="entry name" value="Outer membrane efflux proteins (OEP)"/>
    <property type="match status" value="1"/>
</dbReference>
<dbReference type="AlphaFoldDB" id="D1PYS2"/>
<gene>
    <name evidence="9" type="ORF">HMPREF0645_2107</name>
</gene>
<dbReference type="GO" id="GO:0015562">
    <property type="term" value="F:efflux transmembrane transporter activity"/>
    <property type="evidence" value="ECO:0007669"/>
    <property type="project" value="InterPro"/>
</dbReference>
<protein>
    <submittedName>
        <fullName evidence="9">Outer membrane efflux protein</fullName>
    </submittedName>
</protein>
<accession>D1PYS2</accession>
<comment type="caution">
    <text evidence="9">The sequence shown here is derived from an EMBL/GenBank/DDBJ whole genome shotgun (WGS) entry which is preliminary data.</text>
</comment>
<dbReference type="Pfam" id="PF02321">
    <property type="entry name" value="OEP"/>
    <property type="match status" value="2"/>
</dbReference>
<dbReference type="EMBL" id="ACKS01000079">
    <property type="protein sequence ID" value="EFA43511.1"/>
    <property type="molecule type" value="Genomic_DNA"/>
</dbReference>